<dbReference type="RefSeq" id="WP_004616411.1">
    <property type="nucleotide sequence ID" value="NZ_ACXX02000001.1"/>
</dbReference>
<sequence>MHECLFCKGNSVEKLPNSTTKDGIIRDYRNEIEMRASSNYYCPDTYLCLDCGYLMKKLSKDVLEKYKVDMKFFID</sequence>
<dbReference type="OrthoDB" id="279611at2"/>
<reference evidence="1" key="2">
    <citation type="submission" date="2011-01" db="EMBL/GenBank/DDBJ databases">
        <title>The Non-contiguous Finished genome of Clostridium papyrosolvens.</title>
        <authorList>
            <person name="Lucas S."/>
            <person name="Copeland A."/>
            <person name="Lapidus A."/>
            <person name="Cheng J.-F."/>
            <person name="Goodwin L."/>
            <person name="Pitluck S."/>
            <person name="Misra M."/>
            <person name="Chertkov O."/>
            <person name="Detter J.C."/>
            <person name="Han C."/>
            <person name="Tapia R."/>
            <person name="Land M."/>
            <person name="Hauser L."/>
            <person name="Kyrpides N."/>
            <person name="Ivanova N."/>
            <person name="Pagani I."/>
            <person name="Mouttaki H."/>
            <person name="He Z."/>
            <person name="Zhou J."/>
            <person name="Hemme C.L."/>
            <person name="Woyke T."/>
        </authorList>
    </citation>
    <scope>NUCLEOTIDE SEQUENCE [LARGE SCALE GENOMIC DNA]</scope>
    <source>
        <strain evidence="1">DSM 2782</strain>
    </source>
</reference>
<accession>F1T7Y6</accession>
<dbReference type="Proteomes" id="UP000003860">
    <property type="component" value="Unassembled WGS sequence"/>
</dbReference>
<dbReference type="EMBL" id="ACXX02000001">
    <property type="protein sequence ID" value="EGD49584.1"/>
    <property type="molecule type" value="Genomic_DNA"/>
</dbReference>
<proteinExistence type="predicted"/>
<comment type="caution">
    <text evidence="1">The sequence shown here is derived from an EMBL/GenBank/DDBJ whole genome shotgun (WGS) entry which is preliminary data.</text>
</comment>
<evidence type="ECO:0000313" key="2">
    <source>
        <dbReference type="Proteomes" id="UP000003860"/>
    </source>
</evidence>
<name>F1T7Y6_9FIRM</name>
<keyword evidence="2" id="KW-1185">Reference proteome</keyword>
<evidence type="ECO:0000313" key="1">
    <source>
        <dbReference type="EMBL" id="EGD49584.1"/>
    </source>
</evidence>
<gene>
    <name evidence="1" type="ORF">Cpap_4022</name>
</gene>
<reference evidence="1" key="1">
    <citation type="submission" date="2009-07" db="EMBL/GenBank/DDBJ databases">
        <authorList>
            <consortium name="US DOE Joint Genome Institute (JGI-PGF)"/>
            <person name="Lucas S."/>
            <person name="Copeland A."/>
            <person name="Lapidus A."/>
            <person name="Glavina del Rio T."/>
            <person name="Tice H."/>
            <person name="Bruce D."/>
            <person name="Goodwin L."/>
            <person name="Pitluck S."/>
            <person name="Larimer F."/>
            <person name="Land M.L."/>
            <person name="Mouttaki H."/>
            <person name="He Z."/>
            <person name="Zhou J."/>
            <person name="Hemme C.L."/>
        </authorList>
    </citation>
    <scope>NUCLEOTIDE SEQUENCE</scope>
    <source>
        <strain evidence="1">DSM 2782</strain>
    </source>
</reference>
<protein>
    <submittedName>
        <fullName evidence="1">Uncharacterized protein</fullName>
    </submittedName>
</protein>
<dbReference type="AlphaFoldDB" id="F1T7Y6"/>
<organism evidence="1 2">
    <name type="scientific">Ruminiclostridium papyrosolvens DSM 2782</name>
    <dbReference type="NCBI Taxonomy" id="588581"/>
    <lineage>
        <taxon>Bacteria</taxon>
        <taxon>Bacillati</taxon>
        <taxon>Bacillota</taxon>
        <taxon>Clostridia</taxon>
        <taxon>Eubacteriales</taxon>
        <taxon>Oscillospiraceae</taxon>
        <taxon>Ruminiclostridium</taxon>
    </lineage>
</organism>